<protein>
    <recommendedName>
        <fullName evidence="7">Bcl-2 Bcl-2 homology region 1-3 domain-containing protein</fullName>
    </recommendedName>
</protein>
<proteinExistence type="inferred from homology"/>
<evidence type="ECO:0000256" key="2">
    <source>
        <dbReference type="ARBA" id="ARBA00009458"/>
    </source>
</evidence>
<dbReference type="Gene3D" id="1.10.437.10">
    <property type="entry name" value="Blc2-like"/>
    <property type="match status" value="1"/>
</dbReference>
<sequence>MSTLQRPTLTKKRLSWIDMAGSASSSSHKIKLTRRIVQLQQDKYASRILDQGRQLCCEYVDSKLEREGLKRSSRPSNGLEDFGENWSTISTRVQEVGWMLEECYPRLYTDISKHVNISFTSDEVVHDLFTRVGSEIVSEGVNWARIVAVFQFAGALATECYRDSRSVFVSELSNWMYELTAMHLVDWIKRRGGWHDILRAFPRSSIADYIITSRGRWRVIDFLSNWLYYFIVRIRESFLTGLRAVGGLDEKNS</sequence>
<evidence type="ECO:0000256" key="3">
    <source>
        <dbReference type="ARBA" id="ARBA00022692"/>
    </source>
</evidence>
<organism evidence="8 9">
    <name type="scientific">Exaiptasia diaphana</name>
    <name type="common">Tropical sea anemone</name>
    <name type="synonym">Aiptasia pulchella</name>
    <dbReference type="NCBI Taxonomy" id="2652724"/>
    <lineage>
        <taxon>Eukaryota</taxon>
        <taxon>Metazoa</taxon>
        <taxon>Cnidaria</taxon>
        <taxon>Anthozoa</taxon>
        <taxon>Hexacorallia</taxon>
        <taxon>Actiniaria</taxon>
        <taxon>Aiptasiidae</taxon>
        <taxon>Exaiptasia</taxon>
    </lineage>
</organism>
<dbReference type="PROSITE" id="PS50062">
    <property type="entry name" value="BCL2_FAMILY"/>
    <property type="match status" value="1"/>
</dbReference>
<evidence type="ECO:0000256" key="1">
    <source>
        <dbReference type="ARBA" id="ARBA00004167"/>
    </source>
</evidence>
<keyword evidence="6" id="KW-0472">Membrane</keyword>
<dbReference type="GO" id="GO:0005741">
    <property type="term" value="C:mitochondrial outer membrane"/>
    <property type="evidence" value="ECO:0007669"/>
    <property type="project" value="TreeGrafter"/>
</dbReference>
<dbReference type="SMART" id="SM00337">
    <property type="entry name" value="BCL"/>
    <property type="match status" value="1"/>
</dbReference>
<name>A0A913XUZ6_EXADI</name>
<dbReference type="GO" id="GO:0042981">
    <property type="term" value="P:regulation of apoptotic process"/>
    <property type="evidence" value="ECO:0007669"/>
    <property type="project" value="InterPro"/>
</dbReference>
<accession>A0A913XUZ6</accession>
<dbReference type="OrthoDB" id="5947850at2759"/>
<dbReference type="GeneID" id="110248521"/>
<dbReference type="RefSeq" id="XP_020910715.1">
    <property type="nucleotide sequence ID" value="XM_021055056.2"/>
</dbReference>
<evidence type="ECO:0000313" key="9">
    <source>
        <dbReference type="Proteomes" id="UP000887567"/>
    </source>
</evidence>
<dbReference type="PRINTS" id="PR01862">
    <property type="entry name" value="BCL2FAMILY"/>
</dbReference>
<keyword evidence="5" id="KW-1133">Transmembrane helix</keyword>
<keyword evidence="4" id="KW-0053">Apoptosis</keyword>
<dbReference type="InterPro" id="IPR026298">
    <property type="entry name" value="Bcl-2_fam"/>
</dbReference>
<comment type="subcellular location">
    <subcellularLocation>
        <location evidence="1">Membrane</location>
        <topology evidence="1">Single-pass membrane protein</topology>
    </subcellularLocation>
</comment>
<dbReference type="InterPro" id="IPR036834">
    <property type="entry name" value="Bcl-2-like_sf"/>
</dbReference>
<dbReference type="OMA" id="CETAFEF"/>
<dbReference type="GO" id="GO:0051400">
    <property type="term" value="F:BH domain binding"/>
    <property type="evidence" value="ECO:0007669"/>
    <property type="project" value="TreeGrafter"/>
</dbReference>
<dbReference type="GO" id="GO:0008630">
    <property type="term" value="P:intrinsic apoptotic signaling pathway in response to DNA damage"/>
    <property type="evidence" value="ECO:0007669"/>
    <property type="project" value="TreeGrafter"/>
</dbReference>
<dbReference type="PANTHER" id="PTHR11256:SF48">
    <property type="entry name" value="BCL-2-RELATED OVARIAN KILLER PROTEIN"/>
    <property type="match status" value="1"/>
</dbReference>
<keyword evidence="9" id="KW-1185">Reference proteome</keyword>
<feature type="domain" description="Bcl-2 Bcl-2 homology region 1-3" evidence="7">
    <location>
        <begin position="93"/>
        <end position="194"/>
    </location>
</feature>
<comment type="similarity">
    <text evidence="2">Belongs to the Bcl-2 family.</text>
</comment>
<evidence type="ECO:0000259" key="7">
    <source>
        <dbReference type="SMART" id="SM00337"/>
    </source>
</evidence>
<evidence type="ECO:0000313" key="8">
    <source>
        <dbReference type="EnsemblMetazoa" id="XP_020910715.1"/>
    </source>
</evidence>
<dbReference type="SUPFAM" id="SSF56854">
    <property type="entry name" value="Bcl-2 inhibitors of programmed cell death"/>
    <property type="match status" value="1"/>
</dbReference>
<evidence type="ECO:0000256" key="5">
    <source>
        <dbReference type="ARBA" id="ARBA00022989"/>
    </source>
</evidence>
<dbReference type="KEGG" id="epa:110248521"/>
<dbReference type="InterPro" id="IPR002475">
    <property type="entry name" value="Bcl2-like"/>
</dbReference>
<reference evidence="8" key="1">
    <citation type="submission" date="2022-11" db="UniProtKB">
        <authorList>
            <consortium name="EnsemblMetazoa"/>
        </authorList>
    </citation>
    <scope>IDENTIFICATION</scope>
</reference>
<dbReference type="Proteomes" id="UP000887567">
    <property type="component" value="Unplaced"/>
</dbReference>
<dbReference type="CDD" id="cd06845">
    <property type="entry name" value="Bcl-2_like"/>
    <property type="match status" value="1"/>
</dbReference>
<dbReference type="Pfam" id="PF00452">
    <property type="entry name" value="Bcl-2"/>
    <property type="match status" value="1"/>
</dbReference>
<evidence type="ECO:0000256" key="4">
    <source>
        <dbReference type="ARBA" id="ARBA00022703"/>
    </source>
</evidence>
<dbReference type="EnsemblMetazoa" id="XM_021055056.2">
    <property type="protein sequence ID" value="XP_020910715.1"/>
    <property type="gene ID" value="LOC110248521"/>
</dbReference>
<dbReference type="PANTHER" id="PTHR11256">
    <property type="entry name" value="BCL-2 RELATED"/>
    <property type="match status" value="1"/>
</dbReference>
<dbReference type="AlphaFoldDB" id="A0A913XUZ6"/>
<dbReference type="InterPro" id="IPR046371">
    <property type="entry name" value="Bcl-2_BH1-3"/>
</dbReference>
<dbReference type="GO" id="GO:0001836">
    <property type="term" value="P:release of cytochrome c from mitochondria"/>
    <property type="evidence" value="ECO:0007669"/>
    <property type="project" value="TreeGrafter"/>
</dbReference>
<keyword evidence="3" id="KW-0812">Transmembrane</keyword>
<evidence type="ECO:0000256" key="6">
    <source>
        <dbReference type="ARBA" id="ARBA00023136"/>
    </source>
</evidence>
<dbReference type="GO" id="GO:0097192">
    <property type="term" value="P:extrinsic apoptotic signaling pathway in absence of ligand"/>
    <property type="evidence" value="ECO:0007669"/>
    <property type="project" value="TreeGrafter"/>
</dbReference>